<evidence type="ECO:0000313" key="2">
    <source>
        <dbReference type="Proteomes" id="UP001596158"/>
    </source>
</evidence>
<keyword evidence="2" id="KW-1185">Reference proteome</keyword>
<reference evidence="2" key="1">
    <citation type="journal article" date="2019" name="Int. J. Syst. Evol. Microbiol.">
        <title>The Global Catalogue of Microorganisms (GCM) 10K type strain sequencing project: providing services to taxonomists for standard genome sequencing and annotation.</title>
        <authorList>
            <consortium name="The Broad Institute Genomics Platform"/>
            <consortium name="The Broad Institute Genome Sequencing Center for Infectious Disease"/>
            <person name="Wu L."/>
            <person name="Ma J."/>
        </authorList>
    </citation>
    <scope>NUCLEOTIDE SEQUENCE [LARGE SCALE GENOMIC DNA]</scope>
    <source>
        <strain evidence="2">CCM 8924</strain>
    </source>
</reference>
<dbReference type="RefSeq" id="WP_141926526.1">
    <property type="nucleotide sequence ID" value="NZ_BJDT01000007.1"/>
</dbReference>
<dbReference type="Proteomes" id="UP001596158">
    <property type="component" value="Unassembled WGS sequence"/>
</dbReference>
<proteinExistence type="predicted"/>
<name>A0ABW1RRB9_9LACO</name>
<organism evidence="1 2">
    <name type="scientific">Weissella sagaensis</name>
    <dbReference type="NCBI Taxonomy" id="2559928"/>
    <lineage>
        <taxon>Bacteria</taxon>
        <taxon>Bacillati</taxon>
        <taxon>Bacillota</taxon>
        <taxon>Bacilli</taxon>
        <taxon>Lactobacillales</taxon>
        <taxon>Lactobacillaceae</taxon>
        <taxon>Weissella</taxon>
    </lineage>
</organism>
<evidence type="ECO:0000313" key="1">
    <source>
        <dbReference type="EMBL" id="MFC6177964.1"/>
    </source>
</evidence>
<sequence length="60" mass="6769">MNIHALSLTKGTKLKIATKFDAKVAIPWNLFRPDLESNALREIGLNTYIPQLEVPMIFEG</sequence>
<comment type="caution">
    <text evidence="1">The sequence shown here is derived from an EMBL/GenBank/DDBJ whole genome shotgun (WGS) entry which is preliminary data.</text>
</comment>
<dbReference type="EMBL" id="JBHSSG010000006">
    <property type="protein sequence ID" value="MFC6177964.1"/>
    <property type="molecule type" value="Genomic_DNA"/>
</dbReference>
<gene>
    <name evidence="1" type="ORF">ACFQGR_00855</name>
</gene>
<accession>A0ABW1RRB9</accession>
<protein>
    <submittedName>
        <fullName evidence="1">Uncharacterized protein</fullName>
    </submittedName>
</protein>